<dbReference type="InterPro" id="IPR040216">
    <property type="entry name" value="CTLA4/CD28"/>
</dbReference>
<dbReference type="AlphaFoldDB" id="A0A3B4DYA1"/>
<dbReference type="GO" id="GO:0050852">
    <property type="term" value="P:T cell receptor signaling pathway"/>
    <property type="evidence" value="ECO:0007669"/>
    <property type="project" value="TreeGrafter"/>
</dbReference>
<dbReference type="OrthoDB" id="8654606at2759"/>
<keyword evidence="13" id="KW-1185">Reference proteome</keyword>
<evidence type="ECO:0000256" key="3">
    <source>
        <dbReference type="ARBA" id="ARBA00022729"/>
    </source>
</evidence>
<feature type="transmembrane region" description="Helical" evidence="9">
    <location>
        <begin position="149"/>
        <end position="170"/>
    </location>
</feature>
<feature type="signal peptide" evidence="10">
    <location>
        <begin position="1"/>
        <end position="17"/>
    </location>
</feature>
<evidence type="ECO:0000256" key="7">
    <source>
        <dbReference type="ARBA" id="ARBA00023180"/>
    </source>
</evidence>
<dbReference type="PANTHER" id="PTHR11494">
    <property type="entry name" value="CYTOTOXIC T-LYMPHOCYTE PROTEIN"/>
    <property type="match status" value="1"/>
</dbReference>
<dbReference type="InterPro" id="IPR036179">
    <property type="entry name" value="Ig-like_dom_sf"/>
</dbReference>
<sequence>MKAFWLTLLPLFLLGSALPEKQSQCTGSIPQIQRVVVHGNVSVPCPCFTGQEMSFTLHRGSERFTVHRNFTDAKEPNDKETRIRHHLTENNCTEFVLFNVMENQTGLYVCEAQRTYPPPILDSKECPQTIVIVEEEHQVQRCDHPADHLSLWVGLGVLTIYGLIITYAAFSLRSRLTRVDFHKHDYMNMKPKARRKKQGIVLPTRLSWYEDSAAPYKLSTKQVAN</sequence>
<feature type="chain" id="PRO_5017445133" description="Immunoglobulin domain-containing protein" evidence="10">
    <location>
        <begin position="18"/>
        <end position="225"/>
    </location>
</feature>
<name>A0A3B4DYA1_PYGNA</name>
<reference evidence="12" key="3">
    <citation type="submission" date="2025-09" db="UniProtKB">
        <authorList>
            <consortium name="Ensembl"/>
        </authorList>
    </citation>
    <scope>IDENTIFICATION</scope>
</reference>
<evidence type="ECO:0000256" key="8">
    <source>
        <dbReference type="ARBA" id="ARBA00023319"/>
    </source>
</evidence>
<keyword evidence="5 9" id="KW-0472">Membrane</keyword>
<dbReference type="Gene3D" id="2.60.40.10">
    <property type="entry name" value="Immunoglobulins"/>
    <property type="match status" value="1"/>
</dbReference>
<reference evidence="12" key="2">
    <citation type="submission" date="2025-08" db="UniProtKB">
        <authorList>
            <consortium name="Ensembl"/>
        </authorList>
    </citation>
    <scope>IDENTIFICATION</scope>
</reference>
<keyword evidence="2 9" id="KW-0812">Transmembrane</keyword>
<reference evidence="12 13" key="1">
    <citation type="submission" date="2020-10" db="EMBL/GenBank/DDBJ databases">
        <title>Pygocentrus nattereri (red-bellied piranha) genome, fPygNat1, primary haplotype.</title>
        <authorList>
            <person name="Myers G."/>
            <person name="Meyer A."/>
            <person name="Karagic N."/>
            <person name="Pippel M."/>
            <person name="Winkler S."/>
            <person name="Tracey A."/>
            <person name="Wood J."/>
            <person name="Formenti G."/>
            <person name="Howe K."/>
            <person name="Fedrigo O."/>
            <person name="Jarvis E.D."/>
        </authorList>
    </citation>
    <scope>NUCLEOTIDE SEQUENCE [LARGE SCALE GENOMIC DNA]</scope>
</reference>
<keyword evidence="7" id="KW-0325">Glycoprotein</keyword>
<evidence type="ECO:0000256" key="5">
    <source>
        <dbReference type="ARBA" id="ARBA00023136"/>
    </source>
</evidence>
<dbReference type="InterPro" id="IPR013783">
    <property type="entry name" value="Ig-like_fold"/>
</dbReference>
<dbReference type="SMART" id="SM00409">
    <property type="entry name" value="IG"/>
    <property type="match status" value="1"/>
</dbReference>
<keyword evidence="4 9" id="KW-1133">Transmembrane helix</keyword>
<keyword evidence="3 10" id="KW-0732">Signal</keyword>
<evidence type="ECO:0000256" key="2">
    <source>
        <dbReference type="ARBA" id="ARBA00022692"/>
    </source>
</evidence>
<evidence type="ECO:0000256" key="10">
    <source>
        <dbReference type="SAM" id="SignalP"/>
    </source>
</evidence>
<dbReference type="Proteomes" id="UP001501920">
    <property type="component" value="Chromosome 12"/>
</dbReference>
<evidence type="ECO:0000256" key="6">
    <source>
        <dbReference type="ARBA" id="ARBA00023157"/>
    </source>
</evidence>
<dbReference type="RefSeq" id="XP_017565558.1">
    <property type="nucleotide sequence ID" value="XM_017710069.1"/>
</dbReference>
<accession>A0A3B4DYA1</accession>
<dbReference type="SUPFAM" id="SSF48726">
    <property type="entry name" value="Immunoglobulin"/>
    <property type="match status" value="1"/>
</dbReference>
<evidence type="ECO:0000256" key="4">
    <source>
        <dbReference type="ARBA" id="ARBA00022989"/>
    </source>
</evidence>
<dbReference type="GO" id="GO:0042129">
    <property type="term" value="P:regulation of T cell proliferation"/>
    <property type="evidence" value="ECO:0007669"/>
    <property type="project" value="InterPro"/>
</dbReference>
<dbReference type="PANTHER" id="PTHR11494:SF9">
    <property type="entry name" value="SI:DKEY-1H24.6"/>
    <property type="match status" value="1"/>
</dbReference>
<dbReference type="InterPro" id="IPR003599">
    <property type="entry name" value="Ig_sub"/>
</dbReference>
<evidence type="ECO:0000313" key="12">
    <source>
        <dbReference type="Ensembl" id="ENSPNAP00000029387.1"/>
    </source>
</evidence>
<keyword evidence="6" id="KW-1015">Disulfide bond</keyword>
<evidence type="ECO:0000259" key="11">
    <source>
        <dbReference type="SMART" id="SM00409"/>
    </source>
</evidence>
<protein>
    <recommendedName>
        <fullName evidence="11">Immunoglobulin domain-containing protein</fullName>
    </recommendedName>
</protein>
<feature type="domain" description="Immunoglobulin" evidence="11">
    <location>
        <begin position="30"/>
        <end position="134"/>
    </location>
</feature>
<evidence type="ECO:0000256" key="1">
    <source>
        <dbReference type="ARBA" id="ARBA00004479"/>
    </source>
</evidence>
<evidence type="ECO:0000313" key="13">
    <source>
        <dbReference type="Proteomes" id="UP001501920"/>
    </source>
</evidence>
<comment type="subcellular location">
    <subcellularLocation>
        <location evidence="1">Membrane</location>
        <topology evidence="1">Single-pass type I membrane protein</topology>
    </subcellularLocation>
</comment>
<dbReference type="GeneTree" id="ENSGT00940000178309"/>
<dbReference type="GO" id="GO:0009897">
    <property type="term" value="C:external side of plasma membrane"/>
    <property type="evidence" value="ECO:0007669"/>
    <property type="project" value="TreeGrafter"/>
</dbReference>
<dbReference type="GeneID" id="108434726"/>
<evidence type="ECO:0000256" key="9">
    <source>
        <dbReference type="SAM" id="Phobius"/>
    </source>
</evidence>
<proteinExistence type="predicted"/>
<dbReference type="Ensembl" id="ENSPNAT00000016465.2">
    <property type="protein sequence ID" value="ENSPNAP00000029387.1"/>
    <property type="gene ID" value="ENSPNAG00000015423.2"/>
</dbReference>
<organism evidence="12 13">
    <name type="scientific">Pygocentrus nattereri</name>
    <name type="common">Red-bellied piranha</name>
    <dbReference type="NCBI Taxonomy" id="42514"/>
    <lineage>
        <taxon>Eukaryota</taxon>
        <taxon>Metazoa</taxon>
        <taxon>Chordata</taxon>
        <taxon>Craniata</taxon>
        <taxon>Vertebrata</taxon>
        <taxon>Euteleostomi</taxon>
        <taxon>Actinopterygii</taxon>
        <taxon>Neopterygii</taxon>
        <taxon>Teleostei</taxon>
        <taxon>Ostariophysi</taxon>
        <taxon>Characiformes</taxon>
        <taxon>Characoidei</taxon>
        <taxon>Pygocentrus</taxon>
    </lineage>
</organism>
<keyword evidence="8" id="KW-0393">Immunoglobulin domain</keyword>
<dbReference type="OMA" id="QQWDVQC"/>